<dbReference type="InterPro" id="IPR029039">
    <property type="entry name" value="Flavoprotein-like_sf"/>
</dbReference>
<dbReference type="EMBL" id="JBHSKJ010000005">
    <property type="protein sequence ID" value="MFC5145381.1"/>
    <property type="molecule type" value="Genomic_DNA"/>
</dbReference>
<accession>A0ABV9ZX88</accession>
<comment type="caution">
    <text evidence="4">The sequence shown here is derived from an EMBL/GenBank/DDBJ whole genome shotgun (WGS) entry which is preliminary data.</text>
</comment>
<name>A0ABV9ZX88_9ACTN</name>
<sequence>MSRKFLFLLASSRKPGVPGNSEQLARKAAEALPASVEQQWIRLTDHPLDPFEDLRHEGDGAYPQPTGNARMLLDATLSATDLVIVSPVYWYSLATPAKLYLDHWSGWLRVPGAGFRAAMGGRTLYGVAGHATRDRRVAEPLAGSLRLTAEFMGMDFGGVLLGSGTRPGQVHDDQDALDEAAAFFTAGAQRDRAEAA</sequence>
<keyword evidence="5" id="KW-1185">Reference proteome</keyword>
<dbReference type="Proteomes" id="UP001596222">
    <property type="component" value="Unassembled WGS sequence"/>
</dbReference>
<feature type="domain" description="Flavodoxin-like fold" evidence="3">
    <location>
        <begin position="4"/>
        <end position="181"/>
    </location>
</feature>
<evidence type="ECO:0000313" key="5">
    <source>
        <dbReference type="Proteomes" id="UP001596222"/>
    </source>
</evidence>
<gene>
    <name evidence="4" type="ORF">ACFPP6_12005</name>
</gene>
<evidence type="ECO:0000313" key="4">
    <source>
        <dbReference type="EMBL" id="MFC5145381.1"/>
    </source>
</evidence>
<dbReference type="InterPro" id="IPR003680">
    <property type="entry name" value="Flavodoxin_fold"/>
</dbReference>
<dbReference type="PANTHER" id="PTHR43278">
    <property type="entry name" value="NAD(P)H-DEPENDENT FMN-CONTAINING OXIDOREDUCTASE YWQN-RELATED"/>
    <property type="match status" value="1"/>
</dbReference>
<dbReference type="InterPro" id="IPR051796">
    <property type="entry name" value="ISF_SsuE-like"/>
</dbReference>
<evidence type="ECO:0000256" key="2">
    <source>
        <dbReference type="ARBA" id="ARBA00022643"/>
    </source>
</evidence>
<dbReference type="RefSeq" id="WP_382040105.1">
    <property type="nucleotide sequence ID" value="NZ_JBHSKJ010000005.1"/>
</dbReference>
<keyword evidence="2" id="KW-0288">FMN</keyword>
<protein>
    <submittedName>
        <fullName evidence="4">Flavodoxin family protein</fullName>
    </submittedName>
</protein>
<organism evidence="4 5">
    <name type="scientific">Streptomyces aureoversilis</name>
    <dbReference type="NCBI Taxonomy" id="67277"/>
    <lineage>
        <taxon>Bacteria</taxon>
        <taxon>Bacillati</taxon>
        <taxon>Actinomycetota</taxon>
        <taxon>Actinomycetes</taxon>
        <taxon>Kitasatosporales</taxon>
        <taxon>Streptomycetaceae</taxon>
        <taxon>Streptomyces</taxon>
    </lineage>
</organism>
<keyword evidence="1" id="KW-0285">Flavoprotein</keyword>
<dbReference type="Gene3D" id="3.40.50.360">
    <property type="match status" value="1"/>
</dbReference>
<dbReference type="Pfam" id="PF02525">
    <property type="entry name" value="Flavodoxin_2"/>
    <property type="match status" value="1"/>
</dbReference>
<proteinExistence type="predicted"/>
<dbReference type="PANTHER" id="PTHR43278:SF4">
    <property type="entry name" value="NAD(P)H-DEPENDENT FMN-CONTAINING OXIDOREDUCTASE YWQN-RELATED"/>
    <property type="match status" value="1"/>
</dbReference>
<evidence type="ECO:0000259" key="3">
    <source>
        <dbReference type="Pfam" id="PF02525"/>
    </source>
</evidence>
<dbReference type="SUPFAM" id="SSF52218">
    <property type="entry name" value="Flavoproteins"/>
    <property type="match status" value="1"/>
</dbReference>
<reference evidence="5" key="1">
    <citation type="journal article" date="2019" name="Int. J. Syst. Evol. Microbiol.">
        <title>The Global Catalogue of Microorganisms (GCM) 10K type strain sequencing project: providing services to taxonomists for standard genome sequencing and annotation.</title>
        <authorList>
            <consortium name="The Broad Institute Genomics Platform"/>
            <consortium name="The Broad Institute Genome Sequencing Center for Infectious Disease"/>
            <person name="Wu L."/>
            <person name="Ma J."/>
        </authorList>
    </citation>
    <scope>NUCLEOTIDE SEQUENCE [LARGE SCALE GENOMIC DNA]</scope>
    <source>
        <strain evidence="5">CGMCC 4.1641</strain>
    </source>
</reference>
<evidence type="ECO:0000256" key="1">
    <source>
        <dbReference type="ARBA" id="ARBA00022630"/>
    </source>
</evidence>